<evidence type="ECO:0000313" key="10">
    <source>
        <dbReference type="EMBL" id="AYD47651.1"/>
    </source>
</evidence>
<dbReference type="InterPro" id="IPR006101">
    <property type="entry name" value="Glyco_hydro_2"/>
</dbReference>
<organism evidence="10 11">
    <name type="scientific">Arachidicoccus soli</name>
    <dbReference type="NCBI Taxonomy" id="2341117"/>
    <lineage>
        <taxon>Bacteria</taxon>
        <taxon>Pseudomonadati</taxon>
        <taxon>Bacteroidota</taxon>
        <taxon>Chitinophagia</taxon>
        <taxon>Chitinophagales</taxon>
        <taxon>Chitinophagaceae</taxon>
        <taxon>Arachidicoccus</taxon>
    </lineage>
</organism>
<feature type="domain" description="DUF4982" evidence="8">
    <location>
        <begin position="629"/>
        <end position="687"/>
    </location>
</feature>
<dbReference type="InterPro" id="IPR006103">
    <property type="entry name" value="Glyco_hydro_2_cat"/>
</dbReference>
<dbReference type="InterPro" id="IPR017853">
    <property type="entry name" value="GH"/>
</dbReference>
<dbReference type="InterPro" id="IPR013783">
    <property type="entry name" value="Ig-like_fold"/>
</dbReference>
<keyword evidence="2 10" id="KW-0378">Hydrolase</keyword>
<sequence length="807" mass="91624">MKYLFRFFAFILLFSFVKDSMAQLSARQTLDFDEGWYFHKGDDTRAFEIAYNQNHWQPVTLPHDWSIYGPFSAANPATNLGGSLPGGIGWYRKTFSLPETFKDKIVSILFDGVYKNSEVWINGHFLGMRPNGYISFAYELSKYLHFGKGKNVIAVRVENSKQPNSRWYSGSGINRNVWLIATNKIAIGLWGTFTTIPKISLGNAIVNQKIKLENRIYSSTDVKVVCAIYDKTGRMVATTEREVELKDTNNQLSLNLSLNQPKLWSPSNPYLYRIATKIYKNKKLLDSYTQAFGIRSYRFDASSGFYFNGKPMKILGVCLHSSFGALGTAVNKTAIERELRILKAMGCNAIRTAHNPPSPELLDLCDKMGFLVMDEAFDCWNKKKTKYDYSIDFKKWHRKDLTDQILRDRNHPSVFLWSIGNEIREQFDSSGTVITKELVAIVKSLDSTRPVISALTEMDPDKNFITKANALDLLGFNYNSDKYSLLPQRFKGQKFIATETTSALETRGVYDRYSDSITSWPANSKEKYVLKGNPDFTVSAYDKVAAYWGTSHEKAWLAVKNAKYMSGLFVWSGFDYLGEPTPYPYPARSSYFGIIDLAGFPKDVYYMYQSEWTNTPVLHLFPYWNWKKGTLVNVWAYYNQADEVELFLNGKSLGVRKKQGDCLHVSWQVPFEPGTLKAVSRKDGKVVLTKIIKTAGNVEDISLSADKNSIKADGKSLSYVTIQLRDKNGNLVPDDDRLINFKVVGNGKLIGLDNGYQADLESFKGVKHRTWKGKCIAIIQSEKRKGKIVLEVSAEGLPKRSIKIDAE</sequence>
<dbReference type="InterPro" id="IPR023232">
    <property type="entry name" value="Glyco_hydro_2_AS"/>
</dbReference>
<gene>
    <name evidence="10" type="ORF">D6B99_08545</name>
</gene>
<evidence type="ECO:0000256" key="3">
    <source>
        <dbReference type="ARBA" id="ARBA00023295"/>
    </source>
</evidence>
<dbReference type="Proteomes" id="UP000266118">
    <property type="component" value="Chromosome"/>
</dbReference>
<evidence type="ECO:0000259" key="7">
    <source>
        <dbReference type="Pfam" id="PF02837"/>
    </source>
</evidence>
<name>A0A386HQD2_9BACT</name>
<keyword evidence="4" id="KW-0732">Signal</keyword>
<dbReference type="OrthoDB" id="9801077at2"/>
<feature type="signal peptide" evidence="4">
    <location>
        <begin position="1"/>
        <end position="22"/>
    </location>
</feature>
<dbReference type="SUPFAM" id="SSF49373">
    <property type="entry name" value="Invasin/intimin cell-adhesion fragments"/>
    <property type="match status" value="1"/>
</dbReference>
<feature type="domain" description="Glycosyl hydrolases family 2 sugar binding" evidence="7">
    <location>
        <begin position="86"/>
        <end position="180"/>
    </location>
</feature>
<feature type="domain" description="Glycoside hydrolase family 2 catalytic" evidence="6">
    <location>
        <begin position="304"/>
        <end position="458"/>
    </location>
</feature>
<dbReference type="AlphaFoldDB" id="A0A386HQD2"/>
<feature type="domain" description="Glycoside hydrolase family 2 immunoglobulin-like beta-sandwich" evidence="5">
    <location>
        <begin position="195"/>
        <end position="295"/>
    </location>
</feature>
<dbReference type="InterPro" id="IPR006102">
    <property type="entry name" value="Ig-like_GH2"/>
</dbReference>
<dbReference type="PROSITE" id="PS00608">
    <property type="entry name" value="GLYCOSYL_HYDROL_F2_2"/>
    <property type="match status" value="1"/>
</dbReference>
<dbReference type="GO" id="GO:0005975">
    <property type="term" value="P:carbohydrate metabolic process"/>
    <property type="evidence" value="ECO:0007669"/>
    <property type="project" value="InterPro"/>
</dbReference>
<dbReference type="InterPro" id="IPR036156">
    <property type="entry name" value="Beta-gal/glucu_dom_sf"/>
</dbReference>
<evidence type="ECO:0000256" key="2">
    <source>
        <dbReference type="ARBA" id="ARBA00022801"/>
    </source>
</evidence>
<dbReference type="PANTHER" id="PTHR42732">
    <property type="entry name" value="BETA-GALACTOSIDASE"/>
    <property type="match status" value="1"/>
</dbReference>
<dbReference type="Pfam" id="PF16355">
    <property type="entry name" value="DUF4982"/>
    <property type="match status" value="1"/>
</dbReference>
<dbReference type="SUPFAM" id="SSF49303">
    <property type="entry name" value="beta-Galactosidase/glucuronidase domain"/>
    <property type="match status" value="1"/>
</dbReference>
<evidence type="ECO:0000259" key="5">
    <source>
        <dbReference type="Pfam" id="PF00703"/>
    </source>
</evidence>
<protein>
    <submittedName>
        <fullName evidence="10">Glycoside hydrolase family 2 protein</fullName>
    </submittedName>
</protein>
<dbReference type="EMBL" id="CP032489">
    <property type="protein sequence ID" value="AYD47651.1"/>
    <property type="molecule type" value="Genomic_DNA"/>
</dbReference>
<dbReference type="InterPro" id="IPR008979">
    <property type="entry name" value="Galactose-bd-like_sf"/>
</dbReference>
<dbReference type="SUPFAM" id="SSF49785">
    <property type="entry name" value="Galactose-binding domain-like"/>
    <property type="match status" value="1"/>
</dbReference>
<evidence type="ECO:0000313" key="11">
    <source>
        <dbReference type="Proteomes" id="UP000266118"/>
    </source>
</evidence>
<dbReference type="Gene3D" id="2.60.40.10">
    <property type="entry name" value="Immunoglobulins"/>
    <property type="match status" value="3"/>
</dbReference>
<dbReference type="GO" id="GO:0004553">
    <property type="term" value="F:hydrolase activity, hydrolyzing O-glycosyl compounds"/>
    <property type="evidence" value="ECO:0007669"/>
    <property type="project" value="InterPro"/>
</dbReference>
<evidence type="ECO:0000256" key="1">
    <source>
        <dbReference type="ARBA" id="ARBA00007401"/>
    </source>
</evidence>
<keyword evidence="3" id="KW-0326">Glycosidase</keyword>
<dbReference type="KEGG" id="ark:D6B99_08545"/>
<reference evidence="10 11" key="1">
    <citation type="submission" date="2018-09" db="EMBL/GenBank/DDBJ databases">
        <title>Arachidicoccus sp. nov., a bacterium isolated from soil.</title>
        <authorList>
            <person name="Weon H.-Y."/>
            <person name="Kwon S.-W."/>
            <person name="Lee S.A."/>
        </authorList>
    </citation>
    <scope>NUCLEOTIDE SEQUENCE [LARGE SCALE GENOMIC DNA]</scope>
    <source>
        <strain evidence="10 11">KIS59-12</strain>
    </source>
</reference>
<dbReference type="Pfam" id="PF18565">
    <property type="entry name" value="Glyco_hydro2_C5"/>
    <property type="match status" value="1"/>
</dbReference>
<proteinExistence type="inferred from homology"/>
<feature type="domain" description="Glycoside hydrolase family 2" evidence="9">
    <location>
        <begin position="701"/>
        <end position="802"/>
    </location>
</feature>
<dbReference type="InterPro" id="IPR006104">
    <property type="entry name" value="Glyco_hydro_2_N"/>
</dbReference>
<evidence type="ECO:0000259" key="9">
    <source>
        <dbReference type="Pfam" id="PF18565"/>
    </source>
</evidence>
<keyword evidence="11" id="KW-1185">Reference proteome</keyword>
<dbReference type="InterPro" id="IPR040605">
    <property type="entry name" value="Glyco_hydro2_dom5"/>
</dbReference>
<dbReference type="RefSeq" id="WP_119987013.1">
    <property type="nucleotide sequence ID" value="NZ_CP032489.1"/>
</dbReference>
<comment type="similarity">
    <text evidence="1">Belongs to the glycosyl hydrolase 2 family.</text>
</comment>
<dbReference type="InterPro" id="IPR032311">
    <property type="entry name" value="DUF4982"/>
</dbReference>
<dbReference type="Pfam" id="PF00703">
    <property type="entry name" value="Glyco_hydro_2"/>
    <property type="match status" value="1"/>
</dbReference>
<dbReference type="PANTHER" id="PTHR42732:SF1">
    <property type="entry name" value="BETA-MANNOSIDASE"/>
    <property type="match status" value="1"/>
</dbReference>
<evidence type="ECO:0000259" key="6">
    <source>
        <dbReference type="Pfam" id="PF02836"/>
    </source>
</evidence>
<dbReference type="InterPro" id="IPR051913">
    <property type="entry name" value="GH2_Domain-Containing"/>
</dbReference>
<dbReference type="SUPFAM" id="SSF51445">
    <property type="entry name" value="(Trans)glycosidases"/>
    <property type="match status" value="1"/>
</dbReference>
<dbReference type="InterPro" id="IPR008964">
    <property type="entry name" value="Invasin/intimin_cell_adhesion"/>
</dbReference>
<evidence type="ECO:0000259" key="8">
    <source>
        <dbReference type="Pfam" id="PF16355"/>
    </source>
</evidence>
<dbReference type="Pfam" id="PF02836">
    <property type="entry name" value="Glyco_hydro_2_C"/>
    <property type="match status" value="1"/>
</dbReference>
<accession>A0A386HQD2</accession>
<dbReference type="PRINTS" id="PR00132">
    <property type="entry name" value="GLHYDRLASE2"/>
</dbReference>
<dbReference type="Pfam" id="PF02837">
    <property type="entry name" value="Glyco_hydro_2_N"/>
    <property type="match status" value="1"/>
</dbReference>
<feature type="chain" id="PRO_5017383752" evidence="4">
    <location>
        <begin position="23"/>
        <end position="807"/>
    </location>
</feature>
<dbReference type="Gene3D" id="2.60.120.260">
    <property type="entry name" value="Galactose-binding domain-like"/>
    <property type="match status" value="1"/>
</dbReference>
<evidence type="ECO:0000256" key="4">
    <source>
        <dbReference type="SAM" id="SignalP"/>
    </source>
</evidence>
<dbReference type="Gene3D" id="3.20.20.80">
    <property type="entry name" value="Glycosidases"/>
    <property type="match status" value="1"/>
</dbReference>